<evidence type="ECO:0000313" key="2">
    <source>
        <dbReference type="Proteomes" id="UP000326678"/>
    </source>
</evidence>
<name>A0A5P8VW80_9NOSO</name>
<gene>
    <name evidence="1" type="ORF">GXM_02158</name>
</gene>
<dbReference type="EMBL" id="CP045226">
    <property type="protein sequence ID" value="QFS44683.1"/>
    <property type="molecule type" value="Genomic_DNA"/>
</dbReference>
<dbReference type="KEGG" id="nsh:GXM_02158"/>
<organism evidence="1 2">
    <name type="scientific">Nostoc sphaeroides CCNUC1</name>
    <dbReference type="NCBI Taxonomy" id="2653204"/>
    <lineage>
        <taxon>Bacteria</taxon>
        <taxon>Bacillati</taxon>
        <taxon>Cyanobacteriota</taxon>
        <taxon>Cyanophyceae</taxon>
        <taxon>Nostocales</taxon>
        <taxon>Nostocaceae</taxon>
        <taxon>Nostoc</taxon>
    </lineage>
</organism>
<sequence>MYLQLRIWGGCLVISGALSTMGYAYAAQFHPNFISQCKTG</sequence>
<evidence type="ECO:0000313" key="1">
    <source>
        <dbReference type="EMBL" id="QFS44683.1"/>
    </source>
</evidence>
<accession>A0A5P8VW80</accession>
<reference evidence="1 2" key="1">
    <citation type="submission" date="2019-10" db="EMBL/GenBank/DDBJ databases">
        <title>Genomic and transcriptomic insights into the perfect genentic adaptation of a filamentous nitrogen-fixing cyanobacterium to rice fields.</title>
        <authorList>
            <person name="Chen Z."/>
        </authorList>
    </citation>
    <scope>NUCLEOTIDE SEQUENCE [LARGE SCALE GENOMIC DNA]</scope>
    <source>
        <strain evidence="1">CCNUC1</strain>
    </source>
</reference>
<dbReference type="Proteomes" id="UP000326678">
    <property type="component" value="Chromosome Gxm1"/>
</dbReference>
<keyword evidence="2" id="KW-1185">Reference proteome</keyword>
<protein>
    <submittedName>
        <fullName evidence="1">Uncharacterized protein</fullName>
    </submittedName>
</protein>
<proteinExistence type="predicted"/>
<dbReference type="AlphaFoldDB" id="A0A5P8VW80"/>